<evidence type="ECO:0008006" key="5">
    <source>
        <dbReference type="Google" id="ProtNLM"/>
    </source>
</evidence>
<dbReference type="OrthoDB" id="709269at2"/>
<evidence type="ECO:0000313" key="3">
    <source>
        <dbReference type="Proteomes" id="UP000297248"/>
    </source>
</evidence>
<proteinExistence type="predicted"/>
<dbReference type="EMBL" id="JACIEG010000008">
    <property type="protein sequence ID" value="MBB3971010.1"/>
    <property type="molecule type" value="Genomic_DNA"/>
</dbReference>
<name>A0A4Y8A5R0_9SPHI</name>
<organism evidence="2 3">
    <name type="scientific">Mucilaginibacter phyllosphaerae</name>
    <dbReference type="NCBI Taxonomy" id="1812349"/>
    <lineage>
        <taxon>Bacteria</taxon>
        <taxon>Pseudomonadati</taxon>
        <taxon>Bacteroidota</taxon>
        <taxon>Sphingobacteriia</taxon>
        <taxon>Sphingobacteriales</taxon>
        <taxon>Sphingobacteriaceae</taxon>
        <taxon>Mucilaginibacter</taxon>
    </lineage>
</organism>
<reference evidence="2" key="2">
    <citation type="submission" date="2019-03" db="EMBL/GenBank/DDBJ databases">
        <authorList>
            <person name="Yan Y.-Q."/>
            <person name="Du Z.-J."/>
        </authorList>
    </citation>
    <scope>NUCLEOTIDE SEQUENCE</scope>
    <source>
        <strain evidence="2">PP-F2FG21</strain>
    </source>
</reference>
<sequence>MNANEFVKKVSMLKPNTEDFQNVEISEESKEQYIAEFNVKKISDKMYENEIVNLISNYDVTSFRVHDITFDADYQQDNEYLYFGFDIYDRLIINKDNGKIFSYDAYGDRIVLACAENAEKFLDALYEIMKFSKTKMLTKYSEKIFIENSKKVAYLAALHAGGEEYEDYYKVMLGIE</sequence>
<keyword evidence="4" id="KW-1185">Reference proteome</keyword>
<dbReference type="EMBL" id="SNQG01000008">
    <property type="protein sequence ID" value="TEW63753.1"/>
    <property type="molecule type" value="Genomic_DNA"/>
</dbReference>
<evidence type="ECO:0000313" key="1">
    <source>
        <dbReference type="EMBL" id="MBB3971010.1"/>
    </source>
</evidence>
<accession>A0A4Y8A5R0</accession>
<reference evidence="1 4" key="3">
    <citation type="submission" date="2020-08" db="EMBL/GenBank/DDBJ databases">
        <title>Genomic Encyclopedia of Type Strains, Phase IV (KMG-IV): sequencing the most valuable type-strain genomes for metagenomic binning, comparative biology and taxonomic classification.</title>
        <authorList>
            <person name="Goeker M."/>
        </authorList>
    </citation>
    <scope>NUCLEOTIDE SEQUENCE [LARGE SCALE GENOMIC DNA]</scope>
    <source>
        <strain evidence="1 4">DSM 100995</strain>
    </source>
</reference>
<evidence type="ECO:0000313" key="4">
    <source>
        <dbReference type="Proteomes" id="UP000583101"/>
    </source>
</evidence>
<evidence type="ECO:0000313" key="2">
    <source>
        <dbReference type="EMBL" id="TEW63753.1"/>
    </source>
</evidence>
<gene>
    <name evidence="2" type="ORF">E2R65_18460</name>
    <name evidence="1" type="ORF">GGR35_003637</name>
</gene>
<comment type="caution">
    <text evidence="2">The sequence shown here is derived from an EMBL/GenBank/DDBJ whole genome shotgun (WGS) entry which is preliminary data.</text>
</comment>
<dbReference type="AlphaFoldDB" id="A0A4Y8A5R0"/>
<dbReference type="Proteomes" id="UP000297248">
    <property type="component" value="Unassembled WGS sequence"/>
</dbReference>
<reference evidence="2 3" key="1">
    <citation type="journal article" date="2016" name="Int. J. Syst. Evol. Microbiol.">
        <title>Proposal of Mucilaginibacter phyllosphaerae sp. nov. isolated from the phyllosphere of Galium album.</title>
        <authorList>
            <person name="Aydogan E.L."/>
            <person name="Busse H.J."/>
            <person name="Moser G."/>
            <person name="Muller C."/>
            <person name="Kampfer P."/>
            <person name="Glaeser S.P."/>
        </authorList>
    </citation>
    <scope>NUCLEOTIDE SEQUENCE [LARGE SCALE GENOMIC DNA]</scope>
    <source>
        <strain evidence="2 3">PP-F2FG21</strain>
    </source>
</reference>
<dbReference type="Proteomes" id="UP000583101">
    <property type="component" value="Unassembled WGS sequence"/>
</dbReference>
<dbReference type="RefSeq" id="WP_134337977.1">
    <property type="nucleotide sequence ID" value="NZ_BMCZ01000008.1"/>
</dbReference>
<protein>
    <recommendedName>
        <fullName evidence="5">SMI1/KNR4 family protein</fullName>
    </recommendedName>
</protein>